<dbReference type="Pfam" id="PF00583">
    <property type="entry name" value="Acetyltransf_1"/>
    <property type="match status" value="1"/>
</dbReference>
<dbReference type="Proteomes" id="UP000790580">
    <property type="component" value="Unassembled WGS sequence"/>
</dbReference>
<sequence length="165" mass="18554">MIKQLDVSDATVYWDLRLEGFKTNPKAFANTYEEAIKRENPIDTAKKQLSSKSSYTFGAFINGELMGSATLMLSQYKKMAHKGDILGMYVSPKARKAGVGKKLVEAVIVQGKKCGLEQLRLMVVSDNEAAKAFYKTFGFETYGIEKNAIKYEGEYFDEDLMVLFI</sequence>
<keyword evidence="1" id="KW-0808">Transferase</keyword>
<feature type="domain" description="N-acetyltransferase" evidence="3">
    <location>
        <begin position="1"/>
        <end position="165"/>
    </location>
</feature>
<evidence type="ECO:0000313" key="5">
    <source>
        <dbReference type="Proteomes" id="UP000790580"/>
    </source>
</evidence>
<gene>
    <name evidence="4" type="ORF">KS407_20225</name>
</gene>
<protein>
    <submittedName>
        <fullName evidence="4">GNAT family N-acetyltransferase</fullName>
    </submittedName>
</protein>
<dbReference type="EMBL" id="JAHQCR010000086">
    <property type="protein sequence ID" value="MBU9723751.1"/>
    <property type="molecule type" value="Genomic_DNA"/>
</dbReference>
<evidence type="ECO:0000256" key="2">
    <source>
        <dbReference type="ARBA" id="ARBA00023315"/>
    </source>
</evidence>
<reference evidence="4 5" key="1">
    <citation type="submission" date="2021-06" db="EMBL/GenBank/DDBJ databases">
        <title>Bacillus sp. RD4P76, an endophyte from a halophyte.</title>
        <authorList>
            <person name="Sun J.-Q."/>
        </authorList>
    </citation>
    <scope>NUCLEOTIDE SEQUENCE [LARGE SCALE GENOMIC DNA]</scope>
    <source>
        <strain evidence="4 5">JCM 17098</strain>
    </source>
</reference>
<dbReference type="Gene3D" id="3.40.630.30">
    <property type="match status" value="1"/>
</dbReference>
<comment type="caution">
    <text evidence="4">The sequence shown here is derived from an EMBL/GenBank/DDBJ whole genome shotgun (WGS) entry which is preliminary data.</text>
</comment>
<dbReference type="CDD" id="cd04301">
    <property type="entry name" value="NAT_SF"/>
    <property type="match status" value="1"/>
</dbReference>
<dbReference type="InterPro" id="IPR016181">
    <property type="entry name" value="Acyl_CoA_acyltransferase"/>
</dbReference>
<evidence type="ECO:0000313" key="4">
    <source>
        <dbReference type="EMBL" id="MBU9723751.1"/>
    </source>
</evidence>
<keyword evidence="5" id="KW-1185">Reference proteome</keyword>
<dbReference type="PANTHER" id="PTHR43420:SF51">
    <property type="entry name" value="PEPTIDYL-LYSINE N-ACETYLTRANSFERASE YIAC"/>
    <property type="match status" value="1"/>
</dbReference>
<evidence type="ECO:0000259" key="3">
    <source>
        <dbReference type="PROSITE" id="PS51186"/>
    </source>
</evidence>
<dbReference type="PANTHER" id="PTHR43420">
    <property type="entry name" value="ACETYLTRANSFERASE"/>
    <property type="match status" value="1"/>
</dbReference>
<dbReference type="SUPFAM" id="SSF55729">
    <property type="entry name" value="Acyl-CoA N-acyltransferases (Nat)"/>
    <property type="match status" value="1"/>
</dbReference>
<proteinExistence type="predicted"/>
<organism evidence="4 5">
    <name type="scientific">Evansella alkalicola</name>
    <dbReference type="NCBI Taxonomy" id="745819"/>
    <lineage>
        <taxon>Bacteria</taxon>
        <taxon>Bacillati</taxon>
        <taxon>Bacillota</taxon>
        <taxon>Bacilli</taxon>
        <taxon>Bacillales</taxon>
        <taxon>Bacillaceae</taxon>
        <taxon>Evansella</taxon>
    </lineage>
</organism>
<dbReference type="InterPro" id="IPR000182">
    <property type="entry name" value="GNAT_dom"/>
</dbReference>
<dbReference type="InterPro" id="IPR050680">
    <property type="entry name" value="YpeA/RimI_acetyltransf"/>
</dbReference>
<dbReference type="PROSITE" id="PS51186">
    <property type="entry name" value="GNAT"/>
    <property type="match status" value="1"/>
</dbReference>
<evidence type="ECO:0000256" key="1">
    <source>
        <dbReference type="ARBA" id="ARBA00022679"/>
    </source>
</evidence>
<accession>A0ABS6K094</accession>
<keyword evidence="2" id="KW-0012">Acyltransferase</keyword>
<name>A0ABS6K094_9BACI</name>